<evidence type="ECO:0000313" key="2">
    <source>
        <dbReference type="EMBL" id="TWP47307.1"/>
    </source>
</evidence>
<reference evidence="2 3" key="1">
    <citation type="submission" date="2019-07" db="EMBL/GenBank/DDBJ databases">
        <title>Lentzea xizangensis sp. nov., isolated from Qinghai-Tibetan Plateau Soils.</title>
        <authorList>
            <person name="Huang J."/>
        </authorList>
    </citation>
    <scope>NUCLEOTIDE SEQUENCE [LARGE SCALE GENOMIC DNA]</scope>
    <source>
        <strain evidence="2 3">FXJ1.1311</strain>
    </source>
</reference>
<sequence>MVHIPEENYAQTVTDDTRPPVPYTGSERDLLIAFLDHHRQTFELKCRGLDQAQMSTMAVPPSGLSLHGLLRHLAGTEQWWFSTQFLGSDEPMIYYSDDDPDQDFEHLDGPVEEAWAAWHEQVARSREIVAAASLDDEGTVLRHDLPVSLRRIMIHMIVEYARHNGHADLLRERIDGATGM</sequence>
<dbReference type="InterPro" id="IPR034660">
    <property type="entry name" value="DinB/YfiT-like"/>
</dbReference>
<evidence type="ECO:0000256" key="1">
    <source>
        <dbReference type="SAM" id="MobiDB-lite"/>
    </source>
</evidence>
<evidence type="ECO:0000313" key="3">
    <source>
        <dbReference type="Proteomes" id="UP000316639"/>
    </source>
</evidence>
<organism evidence="2 3">
    <name type="scientific">Lentzea tibetensis</name>
    <dbReference type="NCBI Taxonomy" id="2591470"/>
    <lineage>
        <taxon>Bacteria</taxon>
        <taxon>Bacillati</taxon>
        <taxon>Actinomycetota</taxon>
        <taxon>Actinomycetes</taxon>
        <taxon>Pseudonocardiales</taxon>
        <taxon>Pseudonocardiaceae</taxon>
        <taxon>Lentzea</taxon>
    </lineage>
</organism>
<dbReference type="Proteomes" id="UP000316639">
    <property type="component" value="Unassembled WGS sequence"/>
</dbReference>
<accession>A0A563EKC7</accession>
<dbReference type="RefSeq" id="WP_146358155.1">
    <property type="nucleotide sequence ID" value="NZ_VOBR01000027.1"/>
</dbReference>
<protein>
    <submittedName>
        <fullName evidence="2">DinB family protein</fullName>
    </submittedName>
</protein>
<keyword evidence="3" id="KW-1185">Reference proteome</keyword>
<comment type="caution">
    <text evidence="2">The sequence shown here is derived from an EMBL/GenBank/DDBJ whole genome shotgun (WGS) entry which is preliminary data.</text>
</comment>
<dbReference type="Gene3D" id="1.20.120.450">
    <property type="entry name" value="dinb family like domain"/>
    <property type="match status" value="1"/>
</dbReference>
<feature type="region of interest" description="Disordered" evidence="1">
    <location>
        <begin position="1"/>
        <end position="22"/>
    </location>
</feature>
<dbReference type="InterPro" id="IPR007061">
    <property type="entry name" value="MST-like"/>
</dbReference>
<proteinExistence type="predicted"/>
<gene>
    <name evidence="2" type="ORF">FKR81_33210</name>
</gene>
<dbReference type="OrthoDB" id="4548523at2"/>
<dbReference type="AlphaFoldDB" id="A0A563EKC7"/>
<dbReference type="SUPFAM" id="SSF109854">
    <property type="entry name" value="DinB/YfiT-like putative metalloenzymes"/>
    <property type="match status" value="1"/>
</dbReference>
<name>A0A563EKC7_9PSEU</name>
<dbReference type="EMBL" id="VOBR01000027">
    <property type="protein sequence ID" value="TWP47307.1"/>
    <property type="molecule type" value="Genomic_DNA"/>
</dbReference>
<dbReference type="Pfam" id="PF04978">
    <property type="entry name" value="MST"/>
    <property type="match status" value="1"/>
</dbReference>